<evidence type="ECO:0000259" key="3">
    <source>
        <dbReference type="Pfam" id="PF00389"/>
    </source>
</evidence>
<dbReference type="AlphaFoldDB" id="A0A0T5P600"/>
<dbReference type="EMBL" id="CP031598">
    <property type="protein sequence ID" value="QEW28202.1"/>
    <property type="molecule type" value="Genomic_DNA"/>
</dbReference>
<keyword evidence="7" id="KW-1185">Reference proteome</keyword>
<dbReference type="Gene3D" id="3.40.50.720">
    <property type="entry name" value="NAD(P)-binding Rossmann-like Domain"/>
    <property type="match status" value="2"/>
</dbReference>
<dbReference type="GO" id="GO:0030267">
    <property type="term" value="F:glyoxylate reductase (NADPH) activity"/>
    <property type="evidence" value="ECO:0007669"/>
    <property type="project" value="TreeGrafter"/>
</dbReference>
<name>A0A0T5P600_9RHOB</name>
<evidence type="ECO:0000313" key="7">
    <source>
        <dbReference type="Proteomes" id="UP000051401"/>
    </source>
</evidence>
<dbReference type="GO" id="GO:0051287">
    <property type="term" value="F:NAD binding"/>
    <property type="evidence" value="ECO:0007669"/>
    <property type="project" value="InterPro"/>
</dbReference>
<reference evidence="6 8" key="2">
    <citation type="submission" date="2018-08" db="EMBL/GenBank/DDBJ databases">
        <title>Genetic Globetrotter - A new plasmid hitch-hiking vast phylogenetic and geographic distances.</title>
        <authorList>
            <person name="Vollmers J."/>
            <person name="Petersen J."/>
        </authorList>
    </citation>
    <scope>NUCLEOTIDE SEQUENCE [LARGE SCALE GENOMIC DNA]</scope>
    <source>
        <strain evidence="6 8">DSM 26383</strain>
    </source>
</reference>
<evidence type="ECO:0000256" key="2">
    <source>
        <dbReference type="RuleBase" id="RU003719"/>
    </source>
</evidence>
<dbReference type="Proteomes" id="UP000051401">
    <property type="component" value="Unassembled WGS sequence"/>
</dbReference>
<dbReference type="STRING" id="540747.SAMN04488031_112130"/>
<gene>
    <name evidence="6" type="ORF">RIdsm_04029</name>
    <name evidence="5" type="ORF">XM52_18365</name>
</gene>
<dbReference type="RefSeq" id="WP_074940582.1">
    <property type="nucleotide sequence ID" value="NZ_CP031598.1"/>
</dbReference>
<protein>
    <submittedName>
        <fullName evidence="6">2-hydroxyacid dehydrogenase</fullName>
        <ecNumber evidence="6">1.-.-.-</ecNumber>
    </submittedName>
</protein>
<dbReference type="InterPro" id="IPR006139">
    <property type="entry name" value="D-isomer_2_OHA_DH_cat_dom"/>
</dbReference>
<dbReference type="GO" id="GO:0005829">
    <property type="term" value="C:cytosol"/>
    <property type="evidence" value="ECO:0007669"/>
    <property type="project" value="TreeGrafter"/>
</dbReference>
<dbReference type="PATRIC" id="fig|540747.5.peg.1424"/>
<evidence type="ECO:0000256" key="1">
    <source>
        <dbReference type="ARBA" id="ARBA00023002"/>
    </source>
</evidence>
<keyword evidence="1 2" id="KW-0560">Oxidoreductase</keyword>
<evidence type="ECO:0000259" key="4">
    <source>
        <dbReference type="Pfam" id="PF02826"/>
    </source>
</evidence>
<evidence type="ECO:0000313" key="6">
    <source>
        <dbReference type="EMBL" id="QEW28202.1"/>
    </source>
</evidence>
<dbReference type="InterPro" id="IPR050223">
    <property type="entry name" value="D-isomer_2-hydroxyacid_DH"/>
</dbReference>
<sequence length="302" mass="32332">MNPARVLVTNMMMLKERDRFDKELRDRGYEPIWVDVEQFLTEERCLDLVVDIDGWLAGDDQITRAVLEKALPRLKVIAKWGTGIDSIDLTSAKELGVPVLNAAGAFADAVAEVAIGLILMVTRHLGRIDREVRTGGWPKPQGLELKSATLGMIGYGAIGRRIGELGVAFGMNVRFSDPFVDGSESVVEVAKAADVLCLACALTPENHHLVNADLLKSMKPGAIVANVARGPLVDTKALVDALQSGHLGGAALDVFEDEPLPAGHSLLGFDNVVVSSHNANNGRGAVEAVHARTLSNLDSAFK</sequence>
<feature type="domain" description="D-isomer specific 2-hydroxyacid dehydrogenase NAD-binding" evidence="4">
    <location>
        <begin position="115"/>
        <end position="279"/>
    </location>
</feature>
<dbReference type="InterPro" id="IPR006140">
    <property type="entry name" value="D-isomer_DH_NAD-bd"/>
</dbReference>
<dbReference type="EMBL" id="LAXI01000013">
    <property type="protein sequence ID" value="KRS16550.1"/>
    <property type="molecule type" value="Genomic_DNA"/>
</dbReference>
<dbReference type="KEGG" id="rid:RIdsm_04029"/>
<dbReference type="Pfam" id="PF02826">
    <property type="entry name" value="2-Hacid_dh_C"/>
    <property type="match status" value="1"/>
</dbReference>
<comment type="similarity">
    <text evidence="2">Belongs to the D-isomer specific 2-hydroxyacid dehydrogenase family.</text>
</comment>
<proteinExistence type="inferred from homology"/>
<dbReference type="Proteomes" id="UP000325785">
    <property type="component" value="Chromosome"/>
</dbReference>
<evidence type="ECO:0000313" key="8">
    <source>
        <dbReference type="Proteomes" id="UP000325785"/>
    </source>
</evidence>
<dbReference type="PANTHER" id="PTHR10996:SF283">
    <property type="entry name" value="GLYOXYLATE_HYDROXYPYRUVATE REDUCTASE B"/>
    <property type="match status" value="1"/>
</dbReference>
<reference evidence="5 7" key="1">
    <citation type="submission" date="2015-04" db="EMBL/GenBank/DDBJ databases">
        <title>The draft genome sequence of Roseovarius indicus B108T.</title>
        <authorList>
            <person name="Li G."/>
            <person name="Lai Q."/>
            <person name="Shao Z."/>
            <person name="Yan P."/>
        </authorList>
    </citation>
    <scope>NUCLEOTIDE SEQUENCE [LARGE SCALE GENOMIC DNA]</scope>
    <source>
        <strain evidence="5 7">B108</strain>
    </source>
</reference>
<dbReference type="InterPro" id="IPR036291">
    <property type="entry name" value="NAD(P)-bd_dom_sf"/>
</dbReference>
<feature type="domain" description="D-isomer specific 2-hydroxyacid dehydrogenase catalytic" evidence="3">
    <location>
        <begin position="33"/>
        <end position="300"/>
    </location>
</feature>
<dbReference type="Pfam" id="PF00389">
    <property type="entry name" value="2-Hacid_dh"/>
    <property type="match status" value="1"/>
</dbReference>
<organism evidence="5 7">
    <name type="scientific">Roseovarius indicus</name>
    <dbReference type="NCBI Taxonomy" id="540747"/>
    <lineage>
        <taxon>Bacteria</taxon>
        <taxon>Pseudomonadati</taxon>
        <taxon>Pseudomonadota</taxon>
        <taxon>Alphaproteobacteria</taxon>
        <taxon>Rhodobacterales</taxon>
        <taxon>Roseobacteraceae</taxon>
        <taxon>Roseovarius</taxon>
    </lineage>
</organism>
<dbReference type="SUPFAM" id="SSF51735">
    <property type="entry name" value="NAD(P)-binding Rossmann-fold domains"/>
    <property type="match status" value="1"/>
</dbReference>
<evidence type="ECO:0000313" key="5">
    <source>
        <dbReference type="EMBL" id="KRS16550.1"/>
    </source>
</evidence>
<dbReference type="GO" id="GO:0016618">
    <property type="term" value="F:hydroxypyruvate reductase [NAD(P)H] activity"/>
    <property type="evidence" value="ECO:0007669"/>
    <property type="project" value="TreeGrafter"/>
</dbReference>
<accession>A0A0T5P600</accession>
<dbReference type="EC" id="1.-.-.-" evidence="6"/>
<dbReference type="OrthoDB" id="7374922at2"/>
<dbReference type="PANTHER" id="PTHR10996">
    <property type="entry name" value="2-HYDROXYACID DEHYDROGENASE-RELATED"/>
    <property type="match status" value="1"/>
</dbReference>
<dbReference type="SUPFAM" id="SSF52283">
    <property type="entry name" value="Formate/glycerate dehydrogenase catalytic domain-like"/>
    <property type="match status" value="1"/>
</dbReference>